<dbReference type="Proteomes" id="UP000480222">
    <property type="component" value="Unassembled WGS sequence"/>
</dbReference>
<gene>
    <name evidence="1" type="ORF">CIP107547_00919</name>
</gene>
<dbReference type="EMBL" id="CADDAV010000010">
    <property type="protein sequence ID" value="CAB0594418.1"/>
    <property type="molecule type" value="Genomic_DNA"/>
</dbReference>
<comment type="caution">
    <text evidence="1">The sequence shown here is derived from an EMBL/GenBank/DDBJ whole genome shotgun (WGS) entry which is preliminary data.</text>
</comment>
<dbReference type="AlphaFoldDB" id="A0A6J4WK48"/>
<name>A0A6J4WK48_CORDP</name>
<protein>
    <submittedName>
        <fullName evidence="1">Uncharacterized protein</fullName>
    </submittedName>
</protein>
<organism evidence="1 2">
    <name type="scientific">Corynebacterium diphtheriae</name>
    <dbReference type="NCBI Taxonomy" id="1717"/>
    <lineage>
        <taxon>Bacteria</taxon>
        <taxon>Bacillati</taxon>
        <taxon>Actinomycetota</taxon>
        <taxon>Actinomycetes</taxon>
        <taxon>Mycobacteriales</taxon>
        <taxon>Corynebacteriaceae</taxon>
        <taxon>Corynebacterium</taxon>
    </lineage>
</organism>
<proteinExistence type="predicted"/>
<sequence length="96" mass="10200">MAKATVTFNHAALMDFLAENCSDELAAVTKSVAASVDVPDDVEVITKVDRDRTGRPRGMVTIAHPGGLAMQAKRGVLTKAAAENGLDIRRYEIGDS</sequence>
<evidence type="ECO:0000313" key="2">
    <source>
        <dbReference type="Proteomes" id="UP000480222"/>
    </source>
</evidence>
<reference evidence="1 2" key="1">
    <citation type="submission" date="2020-02" db="EMBL/GenBank/DDBJ databases">
        <authorList>
            <person name="Brisse S."/>
        </authorList>
    </citation>
    <scope>NUCLEOTIDE SEQUENCE [LARGE SCALE GENOMIC DNA]</scope>
    <source>
        <strain evidence="1">CIP107547</strain>
    </source>
</reference>
<accession>A0A6J4WK48</accession>
<dbReference type="RefSeq" id="WP_088263248.1">
    <property type="nucleotide sequence ID" value="NZ_CP040521.1"/>
</dbReference>
<evidence type="ECO:0000313" key="1">
    <source>
        <dbReference type="EMBL" id="CAB0594418.1"/>
    </source>
</evidence>